<protein>
    <recommendedName>
        <fullName evidence="6">Neuropeptide-Like Protein</fullName>
    </recommendedName>
</protein>
<dbReference type="EMBL" id="NMWX01000008">
    <property type="protein sequence ID" value="OZF95160.1"/>
    <property type="molecule type" value="Genomic_DNA"/>
</dbReference>
<dbReference type="Proteomes" id="UP000483820">
    <property type="component" value="Chromosome III"/>
</dbReference>
<feature type="chain" id="PRO_5044571711" description="Neuropeptide-Like Protein" evidence="1">
    <location>
        <begin position="22"/>
        <end position="71"/>
    </location>
</feature>
<evidence type="ECO:0000313" key="3">
    <source>
        <dbReference type="EMBL" id="OZF95160.1"/>
    </source>
</evidence>
<reference evidence="4" key="1">
    <citation type="submission" date="2017-08" db="EMBL/GenBank/DDBJ databases">
        <authorList>
            <person name="Fierst J.L."/>
        </authorList>
    </citation>
    <scope>NUCLEOTIDE SEQUENCE [LARGE SCALE GENOMIC DNA]</scope>
    <source>
        <strain evidence="4">PX439</strain>
    </source>
</reference>
<name>A0A261AAZ9_CAERE</name>
<dbReference type="EMBL" id="WUAV01000003">
    <property type="protein sequence ID" value="KAF1763615.1"/>
    <property type="molecule type" value="Genomic_DNA"/>
</dbReference>
<accession>A0A261AAZ9</accession>
<dbReference type="AlphaFoldDB" id="A0A261AAZ9"/>
<evidence type="ECO:0008006" key="6">
    <source>
        <dbReference type="Google" id="ProtNLM"/>
    </source>
</evidence>
<gene>
    <name evidence="3" type="ORF">FL82_11679</name>
    <name evidence="2" type="ORF">GCK72_011882</name>
</gene>
<proteinExistence type="predicted"/>
<evidence type="ECO:0000256" key="1">
    <source>
        <dbReference type="SAM" id="SignalP"/>
    </source>
</evidence>
<reference evidence="3" key="2">
    <citation type="submission" date="2017-08" db="EMBL/GenBank/DDBJ databases">
        <authorList>
            <person name="de Groot N.N."/>
        </authorList>
    </citation>
    <scope>NUCLEOTIDE SEQUENCE [LARGE SCALE GENOMIC DNA]</scope>
    <source>
        <strain evidence="3">PX439</strain>
    </source>
</reference>
<evidence type="ECO:0000313" key="5">
    <source>
        <dbReference type="Proteomes" id="UP000483820"/>
    </source>
</evidence>
<feature type="signal peptide" evidence="1">
    <location>
        <begin position="1"/>
        <end position="21"/>
    </location>
</feature>
<evidence type="ECO:0000313" key="2">
    <source>
        <dbReference type="EMBL" id="KAF1763615.1"/>
    </source>
</evidence>
<keyword evidence="4" id="KW-1185">Reference proteome</keyword>
<feature type="non-terminal residue" evidence="3">
    <location>
        <position position="1"/>
    </location>
</feature>
<keyword evidence="1" id="KW-0732">Signal</keyword>
<organism evidence="3 4">
    <name type="scientific">Caenorhabditis remanei</name>
    <name type="common">Caenorhabditis vulgaris</name>
    <dbReference type="NCBI Taxonomy" id="31234"/>
    <lineage>
        <taxon>Eukaryota</taxon>
        <taxon>Metazoa</taxon>
        <taxon>Ecdysozoa</taxon>
        <taxon>Nematoda</taxon>
        <taxon>Chromadorea</taxon>
        <taxon>Rhabditida</taxon>
        <taxon>Rhabditina</taxon>
        <taxon>Rhabditomorpha</taxon>
        <taxon>Rhabditoidea</taxon>
        <taxon>Rhabditidae</taxon>
        <taxon>Peloderinae</taxon>
        <taxon>Caenorhabditis</taxon>
    </lineage>
</organism>
<sequence length="71" mass="8197">MLRGFLICFFLFAALASVSNAYVLDYEVPERQARGDVPSVFFSPFRMVGKRSQFYGLYKQLGNNKRESSFE</sequence>
<reference evidence="2 5" key="3">
    <citation type="submission" date="2019-12" db="EMBL/GenBank/DDBJ databases">
        <title>Chromosome-level assembly of the Caenorhabditis remanei genome.</title>
        <authorList>
            <person name="Teterina A.A."/>
            <person name="Willis J.H."/>
            <person name="Phillips P.C."/>
        </authorList>
    </citation>
    <scope>NUCLEOTIDE SEQUENCE [LARGE SCALE GENOMIC DNA]</scope>
    <source>
        <strain evidence="2 5">PX506</strain>
        <tissue evidence="2">Whole organism</tissue>
    </source>
</reference>
<comment type="caution">
    <text evidence="3">The sequence shown here is derived from an EMBL/GenBank/DDBJ whole genome shotgun (WGS) entry which is preliminary data.</text>
</comment>
<evidence type="ECO:0000313" key="4">
    <source>
        <dbReference type="Proteomes" id="UP000216624"/>
    </source>
</evidence>
<dbReference type="Proteomes" id="UP000216624">
    <property type="component" value="Unassembled WGS sequence"/>
</dbReference>